<keyword evidence="1 4" id="KW-0479">Metal-binding</keyword>
<evidence type="ECO:0000313" key="5">
    <source>
        <dbReference type="EMBL" id="CCW35389.1"/>
    </source>
</evidence>
<evidence type="ECO:0000256" key="4">
    <source>
        <dbReference type="PIRSR" id="PIRSR001123-2"/>
    </source>
</evidence>
<feature type="binding site" evidence="4">
    <location>
        <position position="194"/>
    </location>
    <ligand>
        <name>Zn(2+)</name>
        <dbReference type="ChEBI" id="CHEBI:29105"/>
        <label>2</label>
    </ligand>
</feature>
<dbReference type="KEGG" id="ccz:CCALI_01573"/>
<reference evidence="6" key="1">
    <citation type="submission" date="2013-03" db="EMBL/GenBank/DDBJ databases">
        <title>Genome sequence of Chthonomonas calidirosea, the first sequenced genome from the Armatimonadetes phylum (formally candidate division OP10).</title>
        <authorList>
            <person name="Lee K.C.Y."/>
            <person name="Morgan X.C."/>
            <person name="Dunfield P.F."/>
            <person name="Tamas I."/>
            <person name="Houghton K.M."/>
            <person name="Vyssotski M."/>
            <person name="Ryan J.L.J."/>
            <person name="Lagutin K."/>
            <person name="McDonald I.R."/>
            <person name="Stott M.B."/>
        </authorList>
    </citation>
    <scope>NUCLEOTIDE SEQUENCE [LARGE SCALE GENOMIC DNA]</scope>
    <source>
        <strain evidence="6">DSM 23976 / ICMP 18418 / T49</strain>
    </source>
</reference>
<proteinExistence type="inferred from homology"/>
<evidence type="ECO:0000313" key="6">
    <source>
        <dbReference type="Proteomes" id="UP000014227"/>
    </source>
</evidence>
<sequence length="326" mass="35758">MALDKEFLGRLMEAPAVGTACGPVLSLLSERFGASYVQTLVPDGFCLFQKQEGTPEELEVVFIAHMDEIGGCVYGPAEGGGFITRVWGNAPRLFAENTLQAIDWLASRADEAHPIQGRIEKYGDEESLLVEGDGIRPYRTVFTFQQPTLFEQEWVYGKAIDPRATLYAVVEAVRRLDSARVGAMLVMAEECAMEVARKGAVFLQRHAPHLQLIVNADVPDIRNLADGALDVPSLRYFEGRNFIDPSFGIRVAEQLEREGTAFRVSGARSGSQTVLFTPLARTLSIALPMEGVHTPRGRAHLKGIERCEDLLCAVGEIALAKRLPEG</sequence>
<dbReference type="STRING" id="454171.CP488_02523"/>
<dbReference type="InterPro" id="IPR008007">
    <property type="entry name" value="Peptidase_M42"/>
</dbReference>
<organism evidence="5 6">
    <name type="scientific">Chthonomonas calidirosea (strain DSM 23976 / ICMP 18418 / T49)</name>
    <dbReference type="NCBI Taxonomy" id="1303518"/>
    <lineage>
        <taxon>Bacteria</taxon>
        <taxon>Bacillati</taxon>
        <taxon>Armatimonadota</taxon>
        <taxon>Chthonomonadia</taxon>
        <taxon>Chthonomonadales</taxon>
        <taxon>Chthonomonadaceae</taxon>
        <taxon>Chthonomonas</taxon>
    </lineage>
</organism>
<dbReference type="eggNOG" id="COG1363">
    <property type="taxonomic scope" value="Bacteria"/>
</dbReference>
<dbReference type="InParanoid" id="S0EZ20"/>
<feature type="binding site" evidence="4">
    <location>
        <position position="161"/>
    </location>
    <ligand>
        <name>Zn(2+)</name>
        <dbReference type="ChEBI" id="CHEBI:29105"/>
        <label>1</label>
    </ligand>
</feature>
<dbReference type="EMBL" id="HF951689">
    <property type="protein sequence ID" value="CCW35389.1"/>
    <property type="molecule type" value="Genomic_DNA"/>
</dbReference>
<feature type="binding site" evidence="4">
    <location>
        <position position="65"/>
    </location>
    <ligand>
        <name>Zn(2+)</name>
        <dbReference type="ChEBI" id="CHEBI:29105"/>
        <label>1</label>
    </ligand>
</feature>
<dbReference type="PATRIC" id="fig|1303518.3.peg.1613"/>
<dbReference type="SUPFAM" id="SSF53187">
    <property type="entry name" value="Zn-dependent exopeptidases"/>
    <property type="match status" value="1"/>
</dbReference>
<dbReference type="PIRSF" id="PIRSF001123">
    <property type="entry name" value="PepA_GA"/>
    <property type="match status" value="1"/>
</dbReference>
<accession>S0EZ20</accession>
<evidence type="ECO:0000256" key="1">
    <source>
        <dbReference type="ARBA" id="ARBA00022723"/>
    </source>
</evidence>
<dbReference type="HOGENOM" id="CLU_851789_0_0_0"/>
<feature type="binding site" evidence="4">
    <location>
        <position position="161"/>
    </location>
    <ligand>
        <name>Zn(2+)</name>
        <dbReference type="ChEBI" id="CHEBI:29105"/>
        <label>2</label>
    </ligand>
</feature>
<comment type="cofactor">
    <cofactor evidence="4">
        <name>a divalent metal cation</name>
        <dbReference type="ChEBI" id="CHEBI:60240"/>
    </cofactor>
    <text evidence="4">Binds 2 divalent metal cations per subunit.</text>
</comment>
<dbReference type="Pfam" id="PF05343">
    <property type="entry name" value="Peptidase_M42"/>
    <property type="match status" value="1"/>
</dbReference>
<gene>
    <name evidence="5" type="ORF">CCALI_01573</name>
</gene>
<keyword evidence="5" id="KW-0645">Protease</keyword>
<dbReference type="Proteomes" id="UP000014227">
    <property type="component" value="Chromosome I"/>
</dbReference>
<dbReference type="InterPro" id="IPR023367">
    <property type="entry name" value="Peptidase_M42_dom2"/>
</dbReference>
<evidence type="ECO:0000256" key="3">
    <source>
        <dbReference type="PIRNR" id="PIRNR001123"/>
    </source>
</evidence>
<keyword evidence="2" id="KW-0378">Hydrolase</keyword>
<dbReference type="Gene3D" id="2.40.30.40">
    <property type="entry name" value="Peptidase M42, domain 2"/>
    <property type="match status" value="1"/>
</dbReference>
<dbReference type="RefSeq" id="WP_016482922.1">
    <property type="nucleotide sequence ID" value="NC_021487.1"/>
</dbReference>
<evidence type="ECO:0000256" key="2">
    <source>
        <dbReference type="ARBA" id="ARBA00022801"/>
    </source>
</evidence>
<dbReference type="GO" id="GO:0004177">
    <property type="term" value="F:aminopeptidase activity"/>
    <property type="evidence" value="ECO:0007669"/>
    <property type="project" value="UniProtKB-UniRule"/>
</dbReference>
<dbReference type="AlphaFoldDB" id="S0EZ20"/>
<dbReference type="GO" id="GO:0046872">
    <property type="term" value="F:metal ion binding"/>
    <property type="evidence" value="ECO:0007669"/>
    <property type="project" value="UniProtKB-UniRule"/>
</dbReference>
<comment type="similarity">
    <text evidence="3">Belongs to the peptidase M42 family.</text>
</comment>
<dbReference type="Gene3D" id="3.40.630.10">
    <property type="entry name" value="Zn peptidases"/>
    <property type="match status" value="1"/>
</dbReference>
<keyword evidence="6" id="KW-1185">Reference proteome</keyword>
<protein>
    <submittedName>
        <fullName evidence="5">Cellulase M (Putative endo glucanase) Aminopeptidase M42</fullName>
    </submittedName>
</protein>
<name>S0EZ20_CHTCT</name>
<keyword evidence="5" id="KW-0031">Aminopeptidase</keyword>